<gene>
    <name evidence="2" type="ORF">DFH07DRAFT_144015</name>
</gene>
<dbReference type="AlphaFoldDB" id="A0AAD7I0D6"/>
<reference evidence="2" key="1">
    <citation type="submission" date="2023-03" db="EMBL/GenBank/DDBJ databases">
        <title>Massive genome expansion in bonnet fungi (Mycena s.s.) driven by repeated elements and novel gene families across ecological guilds.</title>
        <authorList>
            <consortium name="Lawrence Berkeley National Laboratory"/>
            <person name="Harder C.B."/>
            <person name="Miyauchi S."/>
            <person name="Viragh M."/>
            <person name="Kuo A."/>
            <person name="Thoen E."/>
            <person name="Andreopoulos B."/>
            <person name="Lu D."/>
            <person name="Skrede I."/>
            <person name="Drula E."/>
            <person name="Henrissat B."/>
            <person name="Morin E."/>
            <person name="Kohler A."/>
            <person name="Barry K."/>
            <person name="LaButti K."/>
            <person name="Morin E."/>
            <person name="Salamov A."/>
            <person name="Lipzen A."/>
            <person name="Mereny Z."/>
            <person name="Hegedus B."/>
            <person name="Baldrian P."/>
            <person name="Stursova M."/>
            <person name="Weitz H."/>
            <person name="Taylor A."/>
            <person name="Grigoriev I.V."/>
            <person name="Nagy L.G."/>
            <person name="Martin F."/>
            <person name="Kauserud H."/>
        </authorList>
    </citation>
    <scope>NUCLEOTIDE SEQUENCE</scope>
    <source>
        <strain evidence="2">CBHHK188m</strain>
    </source>
</reference>
<feature type="region of interest" description="Disordered" evidence="1">
    <location>
        <begin position="1"/>
        <end position="138"/>
    </location>
</feature>
<feature type="compositionally biased region" description="Polar residues" evidence="1">
    <location>
        <begin position="46"/>
        <end position="63"/>
    </location>
</feature>
<comment type="caution">
    <text evidence="2">The sequence shown here is derived from an EMBL/GenBank/DDBJ whole genome shotgun (WGS) entry which is preliminary data.</text>
</comment>
<proteinExistence type="predicted"/>
<dbReference type="Proteomes" id="UP001215280">
    <property type="component" value="Unassembled WGS sequence"/>
</dbReference>
<dbReference type="EMBL" id="JARJLG010000176">
    <property type="protein sequence ID" value="KAJ7732350.1"/>
    <property type="molecule type" value="Genomic_DNA"/>
</dbReference>
<evidence type="ECO:0000313" key="2">
    <source>
        <dbReference type="EMBL" id="KAJ7732350.1"/>
    </source>
</evidence>
<evidence type="ECO:0000256" key="1">
    <source>
        <dbReference type="SAM" id="MobiDB-lite"/>
    </source>
</evidence>
<name>A0AAD7I0D6_9AGAR</name>
<feature type="compositionally biased region" description="Low complexity" evidence="1">
    <location>
        <begin position="21"/>
        <end position="33"/>
    </location>
</feature>
<accession>A0AAD7I0D6</accession>
<feature type="compositionally biased region" description="Pro residues" evidence="1">
    <location>
        <begin position="11"/>
        <end position="20"/>
    </location>
</feature>
<feature type="compositionally biased region" description="Basic and acidic residues" evidence="1">
    <location>
        <begin position="84"/>
        <end position="93"/>
    </location>
</feature>
<protein>
    <submittedName>
        <fullName evidence="2">Uncharacterized protein</fullName>
    </submittedName>
</protein>
<keyword evidence="3" id="KW-1185">Reference proteome</keyword>
<evidence type="ECO:0000313" key="3">
    <source>
        <dbReference type="Proteomes" id="UP001215280"/>
    </source>
</evidence>
<organism evidence="2 3">
    <name type="scientific">Mycena maculata</name>
    <dbReference type="NCBI Taxonomy" id="230809"/>
    <lineage>
        <taxon>Eukaryota</taxon>
        <taxon>Fungi</taxon>
        <taxon>Dikarya</taxon>
        <taxon>Basidiomycota</taxon>
        <taxon>Agaricomycotina</taxon>
        <taxon>Agaricomycetes</taxon>
        <taxon>Agaricomycetidae</taxon>
        <taxon>Agaricales</taxon>
        <taxon>Marasmiineae</taxon>
        <taxon>Mycenaceae</taxon>
        <taxon>Mycena</taxon>
    </lineage>
</organism>
<sequence>MAATTDMPTSLPTPPSPSPPSSSFSFPRPYSPTKDVKPNTHPYPIKTTSTALLSRSNSVSASPATRHHYVPPPPPSPSPNAKESGGRRGEYRGHRYSRSLSSSEDMYLPNNANSGVGSGGTNGNAVQGPRALPVPPGVSNNSIASMGMSANAAALAGTSPKRWTPAQLAAHLGASVSHEAGEWAARRGVGGRAFMRMAEEEMAAMGASLVPPFIFSPILPFSPVQPAFQFPILPPLPIFSSPAPSPFPPPPHFFHYMHSYIYPLPDSSMACISSAVPPYIFSPPRFLSGPFSFTPPPFPFPDSY</sequence>